<gene>
    <name evidence="2" type="ORF">BSTOLATCC_MIC62526</name>
</gene>
<dbReference type="Proteomes" id="UP001162131">
    <property type="component" value="Unassembled WGS sequence"/>
</dbReference>
<evidence type="ECO:0000313" key="2">
    <source>
        <dbReference type="EMBL" id="CAG9334945.1"/>
    </source>
</evidence>
<keyword evidence="1" id="KW-0812">Transmembrane</keyword>
<proteinExistence type="predicted"/>
<feature type="transmembrane region" description="Helical" evidence="1">
    <location>
        <begin position="173"/>
        <end position="194"/>
    </location>
</feature>
<protein>
    <submittedName>
        <fullName evidence="2">Uncharacterized protein</fullName>
    </submittedName>
</protein>
<keyword evidence="1" id="KW-0472">Membrane</keyword>
<feature type="transmembrane region" description="Helical" evidence="1">
    <location>
        <begin position="144"/>
        <end position="161"/>
    </location>
</feature>
<dbReference type="AlphaFoldDB" id="A0AAU9K9P6"/>
<feature type="transmembrane region" description="Helical" evidence="1">
    <location>
        <begin position="64"/>
        <end position="87"/>
    </location>
</feature>
<name>A0AAU9K9P6_9CILI</name>
<keyword evidence="3" id="KW-1185">Reference proteome</keyword>
<sequence length="236" mass="27061">MEERKGSGKAKGESAFGGAQPSLSGLVQMGIGHKSKEYGRWGLYSAKAEIVLYELRQALYWQTIVELFLTFLCFLMLLTGNGFQFIFHFVHGIRPYFAYLTIQTLPKSYSILEGLPEDLKQVNQDIQTKLFDEFKYCSAPLTKYFIVSMCGLLLDLLTLLYDVKKMDGDELSAAFFLFAAFIYVSFDLFLPLWYYTLKFSFPEDIWVNLTKIANGTFEEATAYVKNSLDQMQQSLK</sequence>
<accession>A0AAU9K9P6</accession>
<comment type="caution">
    <text evidence="2">The sequence shown here is derived from an EMBL/GenBank/DDBJ whole genome shotgun (WGS) entry which is preliminary data.</text>
</comment>
<keyword evidence="1" id="KW-1133">Transmembrane helix</keyword>
<dbReference type="EMBL" id="CAJZBQ010000060">
    <property type="protein sequence ID" value="CAG9334945.1"/>
    <property type="molecule type" value="Genomic_DNA"/>
</dbReference>
<evidence type="ECO:0000313" key="3">
    <source>
        <dbReference type="Proteomes" id="UP001162131"/>
    </source>
</evidence>
<evidence type="ECO:0000256" key="1">
    <source>
        <dbReference type="SAM" id="Phobius"/>
    </source>
</evidence>
<reference evidence="2" key="1">
    <citation type="submission" date="2021-09" db="EMBL/GenBank/DDBJ databases">
        <authorList>
            <consortium name="AG Swart"/>
            <person name="Singh M."/>
            <person name="Singh A."/>
            <person name="Seah K."/>
            <person name="Emmerich C."/>
        </authorList>
    </citation>
    <scope>NUCLEOTIDE SEQUENCE</scope>
    <source>
        <strain evidence="2">ATCC30299</strain>
    </source>
</reference>
<organism evidence="2 3">
    <name type="scientific">Blepharisma stoltei</name>
    <dbReference type="NCBI Taxonomy" id="1481888"/>
    <lineage>
        <taxon>Eukaryota</taxon>
        <taxon>Sar</taxon>
        <taxon>Alveolata</taxon>
        <taxon>Ciliophora</taxon>
        <taxon>Postciliodesmatophora</taxon>
        <taxon>Heterotrichea</taxon>
        <taxon>Heterotrichida</taxon>
        <taxon>Blepharismidae</taxon>
        <taxon>Blepharisma</taxon>
    </lineage>
</organism>